<accession>A0A486XL80</accession>
<dbReference type="SUPFAM" id="SSF56349">
    <property type="entry name" value="DNA breaking-rejoining enzymes"/>
    <property type="match status" value="1"/>
</dbReference>
<evidence type="ECO:0008006" key="2">
    <source>
        <dbReference type="Google" id="ProtNLM"/>
    </source>
</evidence>
<reference evidence="1" key="1">
    <citation type="submission" date="2019-04" db="EMBL/GenBank/DDBJ databases">
        <authorList>
            <person name="Brambilla D."/>
        </authorList>
    </citation>
    <scope>NUCLEOTIDE SEQUENCE</scope>
    <source>
        <strain evidence="1">BAL1</strain>
    </source>
</reference>
<gene>
    <name evidence="1" type="ORF">BAL341_686</name>
</gene>
<organism evidence="1">
    <name type="scientific">Rheinheimera sp. BAL341</name>
    <dbReference type="NCBI Taxonomy" id="1708203"/>
    <lineage>
        <taxon>Bacteria</taxon>
        <taxon>Pseudomonadati</taxon>
        <taxon>Pseudomonadota</taxon>
        <taxon>Gammaproteobacteria</taxon>
        <taxon>Chromatiales</taxon>
        <taxon>Chromatiaceae</taxon>
        <taxon>Rheinheimera</taxon>
    </lineage>
</organism>
<name>A0A486XL80_9GAMM</name>
<dbReference type="EMBL" id="CAAJGR010000060">
    <property type="protein sequence ID" value="VHO02272.1"/>
    <property type="molecule type" value="Genomic_DNA"/>
</dbReference>
<proteinExistence type="predicted"/>
<dbReference type="InterPro" id="IPR011010">
    <property type="entry name" value="DNA_brk_join_enz"/>
</dbReference>
<sequence>MTENVIRFKAKAELDAEQNLARFVEDCRVHLTVFCKDKWHENKWDTVYGTRKVVVRFSTNLKPSNSYNYQPLSEPFLDFAKAYIKNSYTDKPVSNLQRHMEALRVLEEALVLATGKADILMLNGTVLERLDEVFHRQLSDATARNKSGYQMELILDFCRENFIAPSLPEWSNPYQKVTDLTIALNEKGREHRSERLPTTEEMMLVAELFSKAPQLSIEAEYYSAIYALLMTAPSRGSEETVLPVDCLVWEKDRAGDNQLGIRWVPAKKGKEGIKWVPPVMQDIVIMAVERLKRIGEPARKAAKFAEENPEQFMMHDGCITPLNFSENAPLSVEHLNAALSLKLTSLTSINTKWLNKLLEDNQGVITYKTLGKFEYKKCTKKFPKWPYIDKSKKVKASEALLLHRENEFHADFNPRGFSFGIPTVNYINDRFAESKAKGERTLWVKHGFSLKSGEPIALTTHCARHWLSTMAESGGMDELTLANWAGRAKVDDNRKYDHRTEDEKSAQVADLMIPQNAGVLDKIRHRIPVTFKDIGKDLDGAAIVTELGVCEHDYAMSPCQRNGDCETCKELVCIKGFSDSLDLLRTREQEVQSQFNKALIDHEMGAFGADRWVTNHGWRLSHIRTKIRILEDENIPDGSVVRIPEEYDPSPVKEMLREKGLDTEVTSPEKLQFEDELFELMEL</sequence>
<dbReference type="GO" id="GO:0003677">
    <property type="term" value="F:DNA binding"/>
    <property type="evidence" value="ECO:0007669"/>
    <property type="project" value="InterPro"/>
</dbReference>
<protein>
    <recommendedName>
        <fullName evidence="2">Integrase</fullName>
    </recommendedName>
</protein>
<evidence type="ECO:0000313" key="1">
    <source>
        <dbReference type="EMBL" id="VHO02272.1"/>
    </source>
</evidence>
<dbReference type="AlphaFoldDB" id="A0A486XL80"/>